<keyword evidence="1" id="KW-0812">Transmembrane</keyword>
<dbReference type="Proteomes" id="UP000737018">
    <property type="component" value="Unassembled WGS sequence"/>
</dbReference>
<name>A0A8J4VXX3_9ROSI</name>
<evidence type="ECO:0000313" key="3">
    <source>
        <dbReference type="Proteomes" id="UP000737018"/>
    </source>
</evidence>
<dbReference type="AlphaFoldDB" id="A0A8J4VXX3"/>
<proteinExistence type="predicted"/>
<comment type="caution">
    <text evidence="2">The sequence shown here is derived from an EMBL/GenBank/DDBJ whole genome shotgun (WGS) entry which is preliminary data.</text>
</comment>
<keyword evidence="1" id="KW-0472">Membrane</keyword>
<reference evidence="2" key="1">
    <citation type="submission" date="2020-03" db="EMBL/GenBank/DDBJ databases">
        <title>Castanea mollissima Vanexum genome sequencing.</title>
        <authorList>
            <person name="Staton M."/>
        </authorList>
    </citation>
    <scope>NUCLEOTIDE SEQUENCE</scope>
    <source>
        <tissue evidence="2">Leaf</tissue>
    </source>
</reference>
<evidence type="ECO:0000313" key="2">
    <source>
        <dbReference type="EMBL" id="KAF3974742.1"/>
    </source>
</evidence>
<keyword evidence="1" id="KW-1133">Transmembrane helix</keyword>
<gene>
    <name evidence="2" type="ORF">CMV_001945</name>
</gene>
<accession>A0A8J4VXX3</accession>
<keyword evidence="3" id="KW-1185">Reference proteome</keyword>
<sequence length="119" mass="13467">MLQSNPNSQLTSIPGFTRKWQKSAKCDVRLTPVIMELPGLHRHLAVGILSKMFSLRRDVQKHQTRKIGKMQPAQFVWSTLTMLFSFFVPLITRVVALLCVPLAIGIPTVLSNTRKPTQK</sequence>
<organism evidence="2 3">
    <name type="scientific">Castanea mollissima</name>
    <name type="common">Chinese chestnut</name>
    <dbReference type="NCBI Taxonomy" id="60419"/>
    <lineage>
        <taxon>Eukaryota</taxon>
        <taxon>Viridiplantae</taxon>
        <taxon>Streptophyta</taxon>
        <taxon>Embryophyta</taxon>
        <taxon>Tracheophyta</taxon>
        <taxon>Spermatophyta</taxon>
        <taxon>Magnoliopsida</taxon>
        <taxon>eudicotyledons</taxon>
        <taxon>Gunneridae</taxon>
        <taxon>Pentapetalae</taxon>
        <taxon>rosids</taxon>
        <taxon>fabids</taxon>
        <taxon>Fagales</taxon>
        <taxon>Fagaceae</taxon>
        <taxon>Castanea</taxon>
    </lineage>
</organism>
<dbReference type="EMBL" id="JRKL02000130">
    <property type="protein sequence ID" value="KAF3974742.1"/>
    <property type="molecule type" value="Genomic_DNA"/>
</dbReference>
<protein>
    <submittedName>
        <fullName evidence="2">Uncharacterized protein</fullName>
    </submittedName>
</protein>
<evidence type="ECO:0000256" key="1">
    <source>
        <dbReference type="SAM" id="Phobius"/>
    </source>
</evidence>
<feature type="transmembrane region" description="Helical" evidence="1">
    <location>
        <begin position="75"/>
        <end position="104"/>
    </location>
</feature>